<keyword evidence="3" id="KW-0732">Signal</keyword>
<dbReference type="EMBL" id="AMRA01000094">
    <property type="protein sequence ID" value="EKF22746.1"/>
    <property type="molecule type" value="Genomic_DNA"/>
</dbReference>
<comment type="caution">
    <text evidence="7">The sequence shown here is derived from an EMBL/GenBank/DDBJ whole genome shotgun (WGS) entry which is preliminary data.</text>
</comment>
<comment type="subcellular location">
    <subcellularLocation>
        <location evidence="1">Cell membrane</location>
        <topology evidence="1">Lipid-anchor</topology>
    </subcellularLocation>
</comment>
<evidence type="ECO:0000256" key="6">
    <source>
        <dbReference type="ARBA" id="ARBA00023288"/>
    </source>
</evidence>
<proteinExistence type="predicted"/>
<dbReference type="GO" id="GO:0005886">
    <property type="term" value="C:plasma membrane"/>
    <property type="evidence" value="ECO:0007669"/>
    <property type="project" value="UniProtKB-SubCell"/>
</dbReference>
<dbReference type="InterPro" id="IPR032018">
    <property type="entry name" value="LppA/LppB/LprP"/>
</dbReference>
<sequence length="207" mass="23027">MAGRVGRWGLVMSVLVLGGCVMFEDSRDSGRLTRDEAVRLIDSMRDKGSFEEMRERVNASARAIAEQIVAAIPGQTWEVDDDPEQLEFLRGGTSCEKLTGDIARRPSSDRILFGRNFTPEEYAIALDIVRNEAVKYGVTAESSLFDEGSRHDRALVGNGYEFELMQIERPILIITGDCFLMQRVLDLPPGQLPPDSPLNQLLPPTGR</sequence>
<protein>
    <submittedName>
        <fullName evidence="7">Putative lipoprotein lppA</fullName>
    </submittedName>
</protein>
<dbReference type="PROSITE" id="PS51257">
    <property type="entry name" value="PROKAR_LIPOPROTEIN"/>
    <property type="match status" value="1"/>
</dbReference>
<keyword evidence="5" id="KW-0564">Palmitate</keyword>
<keyword evidence="8" id="KW-1185">Reference proteome</keyword>
<name>K5BF20_MYCHD</name>
<dbReference type="AlphaFoldDB" id="K5BF20"/>
<evidence type="ECO:0000313" key="8">
    <source>
        <dbReference type="Proteomes" id="UP000006265"/>
    </source>
</evidence>
<keyword evidence="6 7" id="KW-0449">Lipoprotein</keyword>
<evidence type="ECO:0000256" key="5">
    <source>
        <dbReference type="ARBA" id="ARBA00023139"/>
    </source>
</evidence>
<evidence type="ECO:0000256" key="3">
    <source>
        <dbReference type="ARBA" id="ARBA00022729"/>
    </source>
</evidence>
<dbReference type="Proteomes" id="UP000006265">
    <property type="component" value="Unassembled WGS sequence"/>
</dbReference>
<dbReference type="eggNOG" id="ENOG5031J3X">
    <property type="taxonomic scope" value="Bacteria"/>
</dbReference>
<keyword evidence="2" id="KW-1003">Cell membrane</keyword>
<evidence type="ECO:0000256" key="4">
    <source>
        <dbReference type="ARBA" id="ARBA00023136"/>
    </source>
</evidence>
<dbReference type="STRING" id="1122247.GCA_000379865_00408"/>
<dbReference type="PATRIC" id="fig|1122247.3.peg.3128"/>
<gene>
    <name evidence="7" type="ORF">C731_3262</name>
</gene>
<organism evidence="7 8">
    <name type="scientific">Mycolicibacterium hassiacum (strain DSM 44199 / CIP 105218 / JCM 12690 / 3849)</name>
    <name type="common">Mycobacterium hassiacum</name>
    <dbReference type="NCBI Taxonomy" id="1122247"/>
    <lineage>
        <taxon>Bacteria</taxon>
        <taxon>Bacillati</taxon>
        <taxon>Actinomycetota</taxon>
        <taxon>Actinomycetes</taxon>
        <taxon>Mycobacteriales</taxon>
        <taxon>Mycobacteriaceae</taxon>
        <taxon>Mycolicibacterium</taxon>
    </lineage>
</organism>
<accession>K5BF20</accession>
<evidence type="ECO:0000256" key="1">
    <source>
        <dbReference type="ARBA" id="ARBA00004193"/>
    </source>
</evidence>
<evidence type="ECO:0000313" key="7">
    <source>
        <dbReference type="EMBL" id="EKF22746.1"/>
    </source>
</evidence>
<dbReference type="Pfam" id="PF16708">
    <property type="entry name" value="LppA"/>
    <property type="match status" value="1"/>
</dbReference>
<dbReference type="Gene3D" id="3.30.2030.20">
    <property type="match status" value="1"/>
</dbReference>
<keyword evidence="4" id="KW-0472">Membrane</keyword>
<reference evidence="7 8" key="1">
    <citation type="journal article" date="2012" name="J. Bacteriol.">
        <title>Genome sequence of Mycobacterium hassiacum DSM 44199, a rare source of heat-stable mycobacterial proteins.</title>
        <authorList>
            <person name="Tiago I."/>
            <person name="Maranha A."/>
            <person name="Mendes V."/>
            <person name="Alarico S."/>
            <person name="Moynihan P.J."/>
            <person name="Clarke A.J."/>
            <person name="Macedo-Ribeiro S."/>
            <person name="Pereira P.J."/>
            <person name="Empadinhas N."/>
        </authorList>
    </citation>
    <scope>NUCLEOTIDE SEQUENCE [LARGE SCALE GENOMIC DNA]</scope>
    <source>
        <strain evidence="8">DSM 44199 / CIP 105218 / JCM 12690 / 3849</strain>
    </source>
</reference>
<evidence type="ECO:0000256" key="2">
    <source>
        <dbReference type="ARBA" id="ARBA00022475"/>
    </source>
</evidence>